<dbReference type="AlphaFoldDB" id="A0A915Z863"/>
<organism evidence="1 2">
    <name type="scientific">Rhizophagus irregularis</name>
    <dbReference type="NCBI Taxonomy" id="588596"/>
    <lineage>
        <taxon>Eukaryota</taxon>
        <taxon>Fungi</taxon>
        <taxon>Fungi incertae sedis</taxon>
        <taxon>Mucoromycota</taxon>
        <taxon>Glomeromycotina</taxon>
        <taxon>Glomeromycetes</taxon>
        <taxon>Glomerales</taxon>
        <taxon>Glomeraceae</taxon>
        <taxon>Rhizophagus</taxon>
    </lineage>
</organism>
<comment type="caution">
    <text evidence="1">The sequence shown here is derived from an EMBL/GenBank/DDBJ whole genome shotgun (WGS) entry which is preliminary data.</text>
</comment>
<dbReference type="VEuPathDB" id="FungiDB:RhiirFUN_025281"/>
<evidence type="ECO:0000313" key="1">
    <source>
        <dbReference type="EMBL" id="CAB5364267.1"/>
    </source>
</evidence>
<sequence>MSQYRPLLRRILGQFELNIEEWVKEIMWYLDIAYLKALDSEFSKESMLVSGLEELVEIFDEMLEGDDIWIHPSLLSRIRYSILPDEMAIYERFSDIIKNFSEDKELAYALLDLVEILSKKKPTTFNIIDYNIQRIFTNPNDEYRNEFSIYHIKGDEDMDEDTDEDIDEDINEEEQNEFNEYYQNLAPTTESQLDRLKNELAITLCDECLMPTRSHECDCWILQIEGF</sequence>
<name>A0A915Z863_9GLOM</name>
<evidence type="ECO:0000313" key="2">
    <source>
        <dbReference type="Proteomes" id="UP000684084"/>
    </source>
</evidence>
<dbReference type="OrthoDB" id="2352272at2759"/>
<reference evidence="1" key="1">
    <citation type="submission" date="2020-05" db="EMBL/GenBank/DDBJ databases">
        <authorList>
            <person name="Rincon C."/>
            <person name="Sanders R I."/>
            <person name="Robbins C."/>
            <person name="Chaturvedi A."/>
        </authorList>
    </citation>
    <scope>NUCLEOTIDE SEQUENCE</scope>
    <source>
        <strain evidence="1">CHB12</strain>
    </source>
</reference>
<dbReference type="EMBL" id="CAGKOT010000019">
    <property type="protein sequence ID" value="CAB5364267.1"/>
    <property type="molecule type" value="Genomic_DNA"/>
</dbReference>
<protein>
    <submittedName>
        <fullName evidence="1">Uncharacterized protein</fullName>
    </submittedName>
</protein>
<accession>A0A915Z863</accession>
<proteinExistence type="predicted"/>
<dbReference type="Proteomes" id="UP000684084">
    <property type="component" value="Unassembled WGS sequence"/>
</dbReference>
<gene>
    <name evidence="1" type="ORF">CHRIB12_LOCUS9898</name>
</gene>